<evidence type="ECO:0008006" key="3">
    <source>
        <dbReference type="Google" id="ProtNLM"/>
    </source>
</evidence>
<sequence>MGKYLEKLIGIGGASLSSTMPSVDEAFLSVIGEVPRDLLALLEKKNGFYAFESALHVFPSQSIGDEIGLVEWNASDLWIEEYQGMGAEAVFFAEDIFGGQFCMRADGVYLFDPETANFEHLSHDLEGWAKLILDDYEYRTGYPLAHEWQQSGGKLMPGMRLVPKTPFVVGGHFAVENLCAMNAVKAMQLRASLAVQIKELPDGTPIRWKLED</sequence>
<gene>
    <name evidence="1" type="ORF">DM43_3862</name>
</gene>
<comment type="caution">
    <text evidence="1">The sequence shown here is derived from an EMBL/GenBank/DDBJ whole genome shotgun (WGS) entry which is preliminary data.</text>
</comment>
<dbReference type="AlphaFoldDB" id="A0AA88Z491"/>
<evidence type="ECO:0000313" key="1">
    <source>
        <dbReference type="EMBL" id="KGC03820.1"/>
    </source>
</evidence>
<evidence type="ECO:0000313" key="2">
    <source>
        <dbReference type="Proteomes" id="UP000029575"/>
    </source>
</evidence>
<protein>
    <recommendedName>
        <fullName evidence="3">SMI1/KNR4 family protein</fullName>
    </recommendedName>
</protein>
<name>A0AA88Z491_BURCE</name>
<reference evidence="1 2" key="1">
    <citation type="submission" date="2014-06" db="EMBL/GenBank/DDBJ databases">
        <authorList>
            <person name="Bishop-Lilly K.A."/>
            <person name="Broomall S.M."/>
            <person name="Chain P.S."/>
            <person name="Chertkov O."/>
            <person name="Coyne S.R."/>
            <person name="Daligault H.E."/>
            <person name="Davenport K.W."/>
            <person name="Erkkila T."/>
            <person name="Frey K.G."/>
            <person name="Gibbons H.S."/>
            <person name="Gu W."/>
            <person name="Jaissle J."/>
            <person name="Johnson S.L."/>
            <person name="Koroleva G.I."/>
            <person name="Ladner J.T."/>
            <person name="Lo C.-C."/>
            <person name="Minogue T.D."/>
            <person name="Munk C."/>
            <person name="Palacios G.F."/>
            <person name="Redden C.L."/>
            <person name="Rosenzweig C.N."/>
            <person name="Scholz M.B."/>
            <person name="Teshima H."/>
            <person name="Xu Y."/>
        </authorList>
    </citation>
    <scope>NUCLEOTIDE SEQUENCE [LARGE SCALE GENOMIC DNA]</scope>
    <source>
        <strain evidence="1 2">DWS 37UF10B-2</strain>
    </source>
</reference>
<dbReference type="Proteomes" id="UP000029575">
    <property type="component" value="Unassembled WGS sequence"/>
</dbReference>
<dbReference type="EMBL" id="JPGD01000005">
    <property type="protein sequence ID" value="KGC03820.1"/>
    <property type="molecule type" value="Genomic_DNA"/>
</dbReference>
<dbReference type="RefSeq" id="WP_034207513.1">
    <property type="nucleotide sequence ID" value="NZ_KN150854.1"/>
</dbReference>
<organism evidence="1 2">
    <name type="scientific">Burkholderia cepacia</name>
    <name type="common">Pseudomonas cepacia</name>
    <dbReference type="NCBI Taxonomy" id="292"/>
    <lineage>
        <taxon>Bacteria</taxon>
        <taxon>Pseudomonadati</taxon>
        <taxon>Pseudomonadota</taxon>
        <taxon>Betaproteobacteria</taxon>
        <taxon>Burkholderiales</taxon>
        <taxon>Burkholderiaceae</taxon>
        <taxon>Burkholderia</taxon>
        <taxon>Burkholderia cepacia complex</taxon>
    </lineage>
</organism>
<accession>A0AA88Z491</accession>
<proteinExistence type="predicted"/>